<reference evidence="19 20" key="1">
    <citation type="journal article" date="2024" name="Commun. Biol.">
        <title>Comparative genomic analysis of thermophilic fungi reveals convergent evolutionary adaptations and gene losses.</title>
        <authorList>
            <person name="Steindorff A.S."/>
            <person name="Aguilar-Pontes M.V."/>
            <person name="Robinson A.J."/>
            <person name="Andreopoulos B."/>
            <person name="LaButti K."/>
            <person name="Kuo A."/>
            <person name="Mondo S."/>
            <person name="Riley R."/>
            <person name="Otillar R."/>
            <person name="Haridas S."/>
            <person name="Lipzen A."/>
            <person name="Grimwood J."/>
            <person name="Schmutz J."/>
            <person name="Clum A."/>
            <person name="Reid I.D."/>
            <person name="Moisan M.C."/>
            <person name="Butler G."/>
            <person name="Nguyen T.T.M."/>
            <person name="Dewar K."/>
            <person name="Conant G."/>
            <person name="Drula E."/>
            <person name="Henrissat B."/>
            <person name="Hansel C."/>
            <person name="Singer S."/>
            <person name="Hutchinson M.I."/>
            <person name="de Vries R.P."/>
            <person name="Natvig D.O."/>
            <person name="Powell A.J."/>
            <person name="Tsang A."/>
            <person name="Grigoriev I.V."/>
        </authorList>
    </citation>
    <scope>NUCLEOTIDE SEQUENCE [LARGE SCALE GENOMIC DNA]</scope>
    <source>
        <strain evidence="19 20">ATCC 22073</strain>
    </source>
</reference>
<dbReference type="EC" id="1.14.99.56" evidence="15"/>
<keyword evidence="11" id="KW-0119">Carbohydrate metabolism</keyword>
<feature type="domain" description="Auxiliary Activity family 9 catalytic" evidence="18">
    <location>
        <begin position="22"/>
        <end position="233"/>
    </location>
</feature>
<dbReference type="PANTHER" id="PTHR33353:SF32">
    <property type="entry name" value="ENDO-BETA-1,4-GLUCANASE D"/>
    <property type="match status" value="1"/>
</dbReference>
<comment type="subcellular location">
    <subcellularLocation>
        <location evidence="2">Secreted</location>
    </subcellularLocation>
</comment>
<evidence type="ECO:0000256" key="12">
    <source>
        <dbReference type="ARBA" id="ARBA00023326"/>
    </source>
</evidence>
<evidence type="ECO:0000256" key="17">
    <source>
        <dbReference type="SAM" id="SignalP"/>
    </source>
</evidence>
<dbReference type="PANTHER" id="PTHR33353">
    <property type="entry name" value="PUTATIVE (AFU_ORTHOLOGUE AFUA_1G12560)-RELATED"/>
    <property type="match status" value="1"/>
</dbReference>
<keyword evidence="3" id="KW-0964">Secreted</keyword>
<protein>
    <recommendedName>
        <fullName evidence="15">lytic cellulose monooxygenase (C4-dehydrogenating)</fullName>
        <ecNumber evidence="15">1.14.99.56</ecNumber>
    </recommendedName>
</protein>
<feature type="chain" id="PRO_5045208302" description="lytic cellulose monooxygenase (C4-dehydrogenating)" evidence="17">
    <location>
        <begin position="22"/>
        <end position="456"/>
    </location>
</feature>
<evidence type="ECO:0000256" key="2">
    <source>
        <dbReference type="ARBA" id="ARBA00004613"/>
    </source>
</evidence>
<evidence type="ECO:0000256" key="11">
    <source>
        <dbReference type="ARBA" id="ARBA00023277"/>
    </source>
</evidence>
<keyword evidence="10" id="KW-1015">Disulfide bond</keyword>
<comment type="similarity">
    <text evidence="13">Belongs to the polysaccharide monooxygenase AA9 family.</text>
</comment>
<evidence type="ECO:0000256" key="9">
    <source>
        <dbReference type="ARBA" id="ARBA00023033"/>
    </source>
</evidence>
<keyword evidence="6" id="KW-0136">Cellulose degradation</keyword>
<evidence type="ECO:0000256" key="4">
    <source>
        <dbReference type="ARBA" id="ARBA00022723"/>
    </source>
</evidence>
<keyword evidence="7" id="KW-0560">Oxidoreductase</keyword>
<evidence type="ECO:0000256" key="5">
    <source>
        <dbReference type="ARBA" id="ARBA00022729"/>
    </source>
</evidence>
<evidence type="ECO:0000256" key="13">
    <source>
        <dbReference type="ARBA" id="ARBA00044502"/>
    </source>
</evidence>
<keyword evidence="8" id="KW-0186">Copper</keyword>
<dbReference type="CDD" id="cd21175">
    <property type="entry name" value="LPMO_AA9"/>
    <property type="match status" value="1"/>
</dbReference>
<comment type="caution">
    <text evidence="19">The sequence shown here is derived from an EMBL/GenBank/DDBJ whole genome shotgun (WGS) entry which is preliminary data.</text>
</comment>
<feature type="compositionally biased region" description="Basic residues" evidence="16">
    <location>
        <begin position="441"/>
        <end position="456"/>
    </location>
</feature>
<feature type="compositionally biased region" description="Basic and acidic residues" evidence="16">
    <location>
        <begin position="340"/>
        <end position="351"/>
    </location>
</feature>
<dbReference type="Gene3D" id="2.70.50.70">
    <property type="match status" value="1"/>
</dbReference>
<keyword evidence="12" id="KW-0624">Polysaccharide degradation</keyword>
<dbReference type="GeneID" id="98126321"/>
<dbReference type="Pfam" id="PF03443">
    <property type="entry name" value="AA9"/>
    <property type="match status" value="1"/>
</dbReference>
<feature type="compositionally biased region" description="Acidic residues" evidence="16">
    <location>
        <begin position="393"/>
        <end position="412"/>
    </location>
</feature>
<evidence type="ECO:0000256" key="1">
    <source>
        <dbReference type="ARBA" id="ARBA00001973"/>
    </source>
</evidence>
<gene>
    <name evidence="19" type="ORF">VTJ83DRAFT_5112</name>
</gene>
<evidence type="ECO:0000256" key="10">
    <source>
        <dbReference type="ARBA" id="ARBA00023157"/>
    </source>
</evidence>
<evidence type="ECO:0000259" key="18">
    <source>
        <dbReference type="Pfam" id="PF03443"/>
    </source>
</evidence>
<comment type="catalytic activity">
    <reaction evidence="14">
        <text>[(1-&gt;4)-beta-D-glucosyl]n+m + reduced acceptor + O2 = 4-dehydro-beta-D-glucosyl-[(1-&gt;4)-beta-D-glucosyl]n-1 + [(1-&gt;4)-beta-D-glucosyl]m + acceptor + H2O.</text>
        <dbReference type="EC" id="1.14.99.56"/>
    </reaction>
</comment>
<proteinExistence type="inferred from homology"/>
<evidence type="ECO:0000256" key="14">
    <source>
        <dbReference type="ARBA" id="ARBA00045077"/>
    </source>
</evidence>
<evidence type="ECO:0000256" key="6">
    <source>
        <dbReference type="ARBA" id="ARBA00023001"/>
    </source>
</evidence>
<feature type="compositionally biased region" description="Gly residues" evidence="16">
    <location>
        <begin position="379"/>
        <end position="388"/>
    </location>
</feature>
<name>A0ABR4DBV6_9PEZI</name>
<dbReference type="RefSeq" id="XP_070866562.1">
    <property type="nucleotide sequence ID" value="XM_071011677.1"/>
</dbReference>
<evidence type="ECO:0000256" key="7">
    <source>
        <dbReference type="ARBA" id="ARBA00023002"/>
    </source>
</evidence>
<evidence type="ECO:0000256" key="3">
    <source>
        <dbReference type="ARBA" id="ARBA00022525"/>
    </source>
</evidence>
<feature type="compositionally biased region" description="Low complexity" evidence="16">
    <location>
        <begin position="355"/>
        <end position="378"/>
    </location>
</feature>
<evidence type="ECO:0000313" key="20">
    <source>
        <dbReference type="Proteomes" id="UP001600064"/>
    </source>
</evidence>
<comment type="cofactor">
    <cofactor evidence="1">
        <name>Cu(2+)</name>
        <dbReference type="ChEBI" id="CHEBI:29036"/>
    </cofactor>
</comment>
<dbReference type="InterPro" id="IPR005103">
    <property type="entry name" value="AA9_LPMO"/>
</dbReference>
<evidence type="ECO:0000256" key="16">
    <source>
        <dbReference type="SAM" id="MobiDB-lite"/>
    </source>
</evidence>
<feature type="signal peptide" evidence="17">
    <location>
        <begin position="1"/>
        <end position="21"/>
    </location>
</feature>
<sequence>MHSSTVLTLGLAAAFSPLAAAHTVFTTLFVNDVNQGDGTCVRMAKQGSLSTHPVSLDSSDAACGRNGNDAVAFTCHAPAGAKLTLLFRMWADNSQPGSIDPSHVGPMSIYLKQVSDMATTSATGPGWFKIWSEGYDSATGQWATEKLIANNGLLSVNLPPGLPAGYYLARHETITLQNVTNNKADAQVYVGCAQLFVQGTGSASVPQDKTVSIPGHLTGSEPALVFNPYAQDPATYPAFGPDVFFPAADGSGKKQAQQQQQPTLTHTAGVIPAGCLLKNANWCGVEVPDYADEAACWASAENCWSQLDACYKTAPPSGSRGCKAWEEQKCKVLQRACESRRFPGPENKGQKLDQAAVDGAAPPGALPPAVNAGQRGTETPGGGNGGSARDGDGNGDGDGDVDGKEEEEEEEGGDRSTAAAATLPPRPTPTRKAKSCSEGRRPRRLRRQGRRRSVNY</sequence>
<dbReference type="InterPro" id="IPR049892">
    <property type="entry name" value="AA9"/>
</dbReference>
<dbReference type="EMBL" id="JAZGUE010000004">
    <property type="protein sequence ID" value="KAL2267835.1"/>
    <property type="molecule type" value="Genomic_DNA"/>
</dbReference>
<keyword evidence="4" id="KW-0479">Metal-binding</keyword>
<keyword evidence="20" id="KW-1185">Reference proteome</keyword>
<keyword evidence="5 17" id="KW-0732">Signal</keyword>
<dbReference type="Proteomes" id="UP001600064">
    <property type="component" value="Unassembled WGS sequence"/>
</dbReference>
<feature type="region of interest" description="Disordered" evidence="16">
    <location>
        <begin position="340"/>
        <end position="456"/>
    </location>
</feature>
<keyword evidence="9" id="KW-0503">Monooxygenase</keyword>
<evidence type="ECO:0000256" key="15">
    <source>
        <dbReference type="ARBA" id="ARBA00047174"/>
    </source>
</evidence>
<accession>A0ABR4DBV6</accession>
<evidence type="ECO:0000313" key="19">
    <source>
        <dbReference type="EMBL" id="KAL2267835.1"/>
    </source>
</evidence>
<organism evidence="19 20">
    <name type="scientific">Remersonia thermophila</name>
    <dbReference type="NCBI Taxonomy" id="72144"/>
    <lineage>
        <taxon>Eukaryota</taxon>
        <taxon>Fungi</taxon>
        <taxon>Dikarya</taxon>
        <taxon>Ascomycota</taxon>
        <taxon>Pezizomycotina</taxon>
        <taxon>Sordariomycetes</taxon>
        <taxon>Sordariomycetidae</taxon>
        <taxon>Sordariales</taxon>
        <taxon>Sordariales incertae sedis</taxon>
        <taxon>Remersonia</taxon>
    </lineage>
</organism>
<evidence type="ECO:0000256" key="8">
    <source>
        <dbReference type="ARBA" id="ARBA00023008"/>
    </source>
</evidence>